<dbReference type="RefSeq" id="WP_380755509.1">
    <property type="nucleotide sequence ID" value="NZ_JBHSRF010000029.1"/>
</dbReference>
<reference evidence="3" key="1">
    <citation type="journal article" date="2019" name="Int. J. Syst. Evol. Microbiol.">
        <title>The Global Catalogue of Microorganisms (GCM) 10K type strain sequencing project: providing services to taxonomists for standard genome sequencing and annotation.</title>
        <authorList>
            <consortium name="The Broad Institute Genomics Platform"/>
            <consortium name="The Broad Institute Genome Sequencing Center for Infectious Disease"/>
            <person name="Wu L."/>
            <person name="Ma J."/>
        </authorList>
    </citation>
    <scope>NUCLEOTIDE SEQUENCE [LARGE SCALE GENOMIC DNA]</scope>
    <source>
        <strain evidence="3">JCM 30346</strain>
    </source>
</reference>
<accession>A0ABW1NLU0</accession>
<name>A0ABW1NLU0_9ACTN</name>
<organism evidence="2 3">
    <name type="scientific">Sphaerisporangium aureirubrum</name>
    <dbReference type="NCBI Taxonomy" id="1544736"/>
    <lineage>
        <taxon>Bacteria</taxon>
        <taxon>Bacillati</taxon>
        <taxon>Actinomycetota</taxon>
        <taxon>Actinomycetes</taxon>
        <taxon>Streptosporangiales</taxon>
        <taxon>Streptosporangiaceae</taxon>
        <taxon>Sphaerisporangium</taxon>
    </lineage>
</organism>
<dbReference type="EMBL" id="JBHSRF010000029">
    <property type="protein sequence ID" value="MFC6083497.1"/>
    <property type="molecule type" value="Genomic_DNA"/>
</dbReference>
<evidence type="ECO:0000256" key="1">
    <source>
        <dbReference type="SAM" id="MobiDB-lite"/>
    </source>
</evidence>
<feature type="compositionally biased region" description="Basic and acidic residues" evidence="1">
    <location>
        <begin position="63"/>
        <end position="77"/>
    </location>
</feature>
<feature type="region of interest" description="Disordered" evidence="1">
    <location>
        <begin position="63"/>
        <end position="95"/>
    </location>
</feature>
<keyword evidence="3" id="KW-1185">Reference proteome</keyword>
<evidence type="ECO:0000313" key="3">
    <source>
        <dbReference type="Proteomes" id="UP001596137"/>
    </source>
</evidence>
<proteinExistence type="predicted"/>
<protein>
    <submittedName>
        <fullName evidence="2">Uncharacterized protein</fullName>
    </submittedName>
</protein>
<feature type="compositionally biased region" description="Basic residues" evidence="1">
    <location>
        <begin position="86"/>
        <end position="95"/>
    </location>
</feature>
<comment type="caution">
    <text evidence="2">The sequence shown here is derived from an EMBL/GenBank/DDBJ whole genome shotgun (WGS) entry which is preliminary data.</text>
</comment>
<dbReference type="Proteomes" id="UP001596137">
    <property type="component" value="Unassembled WGS sequence"/>
</dbReference>
<gene>
    <name evidence="2" type="ORF">ACFP1K_20155</name>
</gene>
<sequence length="95" mass="11080">MTESNNVRGHFKTLLLDADLAIWARQDRTARAMGWRISRTRFGGRVYRDPRFDGLRVTRAQEEREEPVEGLRDEFDRGGGLPPVRGFHRRRRASA</sequence>
<evidence type="ECO:0000313" key="2">
    <source>
        <dbReference type="EMBL" id="MFC6083497.1"/>
    </source>
</evidence>